<evidence type="ECO:0000313" key="1">
    <source>
        <dbReference type="EMBL" id="MFD0948408.1"/>
    </source>
</evidence>
<comment type="caution">
    <text evidence="1">The sequence shown here is derived from an EMBL/GenBank/DDBJ whole genome shotgun (WGS) entry which is preliminary data.</text>
</comment>
<dbReference type="Gene3D" id="6.10.280.50">
    <property type="match status" value="1"/>
</dbReference>
<dbReference type="RefSeq" id="WP_264946264.1">
    <property type="nucleotide sequence ID" value="NZ_JAPDRA010000012.1"/>
</dbReference>
<keyword evidence="2" id="KW-1185">Reference proteome</keyword>
<organism evidence="1 2">
    <name type="scientific">Sphingomonas canadensis</name>
    <dbReference type="NCBI Taxonomy" id="1219257"/>
    <lineage>
        <taxon>Bacteria</taxon>
        <taxon>Pseudomonadati</taxon>
        <taxon>Pseudomonadota</taxon>
        <taxon>Alphaproteobacteria</taxon>
        <taxon>Sphingomonadales</taxon>
        <taxon>Sphingomonadaceae</taxon>
        <taxon>Sphingomonas</taxon>
    </lineage>
</organism>
<name>A0ABW3HDW7_9SPHN</name>
<dbReference type="Proteomes" id="UP001596977">
    <property type="component" value="Unassembled WGS sequence"/>
</dbReference>
<reference evidence="2" key="1">
    <citation type="journal article" date="2019" name="Int. J. Syst. Evol. Microbiol.">
        <title>The Global Catalogue of Microorganisms (GCM) 10K type strain sequencing project: providing services to taxonomists for standard genome sequencing and annotation.</title>
        <authorList>
            <consortium name="The Broad Institute Genomics Platform"/>
            <consortium name="The Broad Institute Genome Sequencing Center for Infectious Disease"/>
            <person name="Wu L."/>
            <person name="Ma J."/>
        </authorList>
    </citation>
    <scope>NUCLEOTIDE SEQUENCE [LARGE SCALE GENOMIC DNA]</scope>
    <source>
        <strain evidence="2">CCUG 62982</strain>
    </source>
</reference>
<sequence length="71" mass="8559">MNQLIERLIAAHRLLNREIRRELTRRLPDQFRIAQLKKQRLGIKDQLFRHVPDAAEMRRLARGAIRRARHA</sequence>
<dbReference type="InterPro" id="IPR007420">
    <property type="entry name" value="DUF465"/>
</dbReference>
<accession>A0ABW3HDW7</accession>
<dbReference type="InterPro" id="IPR038444">
    <property type="entry name" value="DUF465_sf"/>
</dbReference>
<dbReference type="EMBL" id="JBHTJG010000012">
    <property type="protein sequence ID" value="MFD0948408.1"/>
    <property type="molecule type" value="Genomic_DNA"/>
</dbReference>
<gene>
    <name evidence="1" type="ORF">ACFQ1E_18870</name>
</gene>
<protein>
    <submittedName>
        <fullName evidence="1">DUF465 domain-containing protein</fullName>
    </submittedName>
</protein>
<evidence type="ECO:0000313" key="2">
    <source>
        <dbReference type="Proteomes" id="UP001596977"/>
    </source>
</evidence>
<proteinExistence type="predicted"/>
<dbReference type="Pfam" id="PF04325">
    <property type="entry name" value="DUF465"/>
    <property type="match status" value="1"/>
</dbReference>